<evidence type="ECO:0000313" key="1">
    <source>
        <dbReference type="EMBL" id="KJV52970.1"/>
    </source>
</evidence>
<reference evidence="1 2" key="1">
    <citation type="submission" date="2015-02" db="EMBL/GenBank/DDBJ databases">
        <title>Genome Sequencing of Rickettsiales.</title>
        <authorList>
            <person name="Daugherty S.C."/>
            <person name="Su Q."/>
            <person name="Abolude K."/>
            <person name="Beier-Sexton M."/>
            <person name="Carlyon J.A."/>
            <person name="Carter R."/>
            <person name="Day N.P."/>
            <person name="Dumler S.J."/>
            <person name="Dyachenko V."/>
            <person name="Godinez A."/>
            <person name="Kurtti T.J."/>
            <person name="Lichay M."/>
            <person name="Mullins K.E."/>
            <person name="Ott S."/>
            <person name="Pappas-Brown V."/>
            <person name="Paris D.H."/>
            <person name="Patel P."/>
            <person name="Richards A.L."/>
            <person name="Sadzewicz L."/>
            <person name="Sears K."/>
            <person name="Seidman D."/>
            <person name="Sengamalay N."/>
            <person name="Stenos J."/>
            <person name="Tallon L.J."/>
            <person name="Vincent G."/>
            <person name="Fraser C.M."/>
            <person name="Munderloh U."/>
            <person name="Dunning-Hotopp J.C."/>
        </authorList>
    </citation>
    <scope>NUCLEOTIDE SEQUENCE [LARGE SCALE GENOMIC DNA]</scope>
    <source>
        <strain evidence="1 2">Gilliam</strain>
    </source>
</reference>
<dbReference type="Proteomes" id="UP000033769">
    <property type="component" value="Unassembled WGS sequence"/>
</dbReference>
<dbReference type="AlphaFoldDB" id="A0A0F3MB38"/>
<proteinExistence type="predicted"/>
<evidence type="ECO:0000313" key="2">
    <source>
        <dbReference type="Proteomes" id="UP000033769"/>
    </source>
</evidence>
<organism evidence="1 2">
    <name type="scientific">Orientia tsutsugamushi str. Gilliam</name>
    <dbReference type="NCBI Taxonomy" id="1359184"/>
    <lineage>
        <taxon>Bacteria</taxon>
        <taxon>Pseudomonadati</taxon>
        <taxon>Pseudomonadota</taxon>
        <taxon>Alphaproteobacteria</taxon>
        <taxon>Rickettsiales</taxon>
        <taxon>Rickettsiaceae</taxon>
        <taxon>Rickettsieae</taxon>
        <taxon>Orientia</taxon>
    </lineage>
</organism>
<accession>A0A0F3MB38</accession>
<comment type="caution">
    <text evidence="1">The sequence shown here is derived from an EMBL/GenBank/DDBJ whole genome shotgun (WGS) entry which is preliminary data.</text>
</comment>
<dbReference type="EMBL" id="LANO01000014">
    <property type="protein sequence ID" value="KJV52970.1"/>
    <property type="molecule type" value="Genomic_DNA"/>
</dbReference>
<name>A0A0F3MB38_ORITS</name>
<dbReference type="PATRIC" id="fig|1359184.3.peg.403"/>
<gene>
    <name evidence="1" type="ORF">OTSGILL_1132</name>
</gene>
<sequence length="40" mass="4490">MIGNSDHLQAILSQLIGSVIRFNHSCQVIITVHLFTEKII</sequence>
<protein>
    <submittedName>
        <fullName evidence="1">Uncharacterized protein</fullName>
    </submittedName>
</protein>